<comment type="caution">
    <text evidence="1">The sequence shown here is derived from an EMBL/GenBank/DDBJ whole genome shotgun (WGS) entry which is preliminary data.</text>
</comment>
<organism evidence="1 2">
    <name type="scientific">Gigaspora margarita</name>
    <dbReference type="NCBI Taxonomy" id="4874"/>
    <lineage>
        <taxon>Eukaryota</taxon>
        <taxon>Fungi</taxon>
        <taxon>Fungi incertae sedis</taxon>
        <taxon>Mucoromycota</taxon>
        <taxon>Glomeromycotina</taxon>
        <taxon>Glomeromycetes</taxon>
        <taxon>Diversisporales</taxon>
        <taxon>Gigasporaceae</taxon>
        <taxon>Gigaspora</taxon>
    </lineage>
</organism>
<keyword evidence="2" id="KW-1185">Reference proteome</keyword>
<dbReference type="Proteomes" id="UP000789901">
    <property type="component" value="Unassembled WGS sequence"/>
</dbReference>
<protein>
    <submittedName>
        <fullName evidence="1">15164_t:CDS:1</fullName>
    </submittedName>
</protein>
<reference evidence="1 2" key="1">
    <citation type="submission" date="2021-06" db="EMBL/GenBank/DDBJ databases">
        <authorList>
            <person name="Kallberg Y."/>
            <person name="Tangrot J."/>
            <person name="Rosling A."/>
        </authorList>
    </citation>
    <scope>NUCLEOTIDE SEQUENCE [LARGE SCALE GENOMIC DNA]</scope>
    <source>
        <strain evidence="1 2">120-4 pot B 10/14</strain>
    </source>
</reference>
<evidence type="ECO:0000313" key="2">
    <source>
        <dbReference type="Proteomes" id="UP000789901"/>
    </source>
</evidence>
<evidence type="ECO:0000313" key="1">
    <source>
        <dbReference type="EMBL" id="CAG8821757.1"/>
    </source>
</evidence>
<dbReference type="EMBL" id="CAJVQB010034850">
    <property type="protein sequence ID" value="CAG8821757.1"/>
    <property type="molecule type" value="Genomic_DNA"/>
</dbReference>
<proteinExistence type="predicted"/>
<accession>A0ABN7W8V9</accession>
<name>A0ABN7W8V9_GIGMA</name>
<gene>
    <name evidence="1" type="ORF">GMARGA_LOCUS27910</name>
</gene>
<sequence length="109" mass="12602">MYSKTKAKALASIHNIYLLSKHHLTLNIIPDLCNLVHFIHLNYNEITYHNPPCTLDPQHLYLEENNNFDSTNKENYTTYQNPVAGHEILESLAYVIEKDTIAKINNSSF</sequence>